<dbReference type="Proteomes" id="UP000055024">
    <property type="component" value="Unassembled WGS sequence"/>
</dbReference>
<name>A0A0V1GVK1_9BILA</name>
<evidence type="ECO:0000313" key="2">
    <source>
        <dbReference type="Proteomes" id="UP000055024"/>
    </source>
</evidence>
<keyword evidence="2" id="KW-1185">Reference proteome</keyword>
<gene>
    <name evidence="1" type="ORF">T11_7445</name>
</gene>
<evidence type="ECO:0000313" key="1">
    <source>
        <dbReference type="EMBL" id="KRZ01828.1"/>
    </source>
</evidence>
<comment type="caution">
    <text evidence="1">The sequence shown here is derived from an EMBL/GenBank/DDBJ whole genome shotgun (WGS) entry which is preliminary data.</text>
</comment>
<protein>
    <submittedName>
        <fullName evidence="1">Uncharacterized protein</fullName>
    </submittedName>
</protein>
<dbReference type="OrthoDB" id="5937164at2759"/>
<proteinExistence type="predicted"/>
<dbReference type="EMBL" id="JYDP01000258">
    <property type="protein sequence ID" value="KRZ01828.1"/>
    <property type="molecule type" value="Genomic_DNA"/>
</dbReference>
<reference evidence="1 2" key="1">
    <citation type="submission" date="2015-01" db="EMBL/GenBank/DDBJ databases">
        <title>Evolution of Trichinella species and genotypes.</title>
        <authorList>
            <person name="Korhonen P.K."/>
            <person name="Edoardo P."/>
            <person name="Giuseppe L.R."/>
            <person name="Gasser R.B."/>
        </authorList>
    </citation>
    <scope>NUCLEOTIDE SEQUENCE [LARGE SCALE GENOMIC DNA]</scope>
    <source>
        <strain evidence="1">ISS1029</strain>
    </source>
</reference>
<organism evidence="1 2">
    <name type="scientific">Trichinella zimbabwensis</name>
    <dbReference type="NCBI Taxonomy" id="268475"/>
    <lineage>
        <taxon>Eukaryota</taxon>
        <taxon>Metazoa</taxon>
        <taxon>Ecdysozoa</taxon>
        <taxon>Nematoda</taxon>
        <taxon>Enoplea</taxon>
        <taxon>Dorylaimia</taxon>
        <taxon>Trichinellida</taxon>
        <taxon>Trichinellidae</taxon>
        <taxon>Trichinella</taxon>
    </lineage>
</organism>
<accession>A0A0V1GVK1</accession>
<sequence>MVVIQRHDSRKYCSSVVLSVLLSVVVKQDATNNDFWIASTISSYEDACERKKSNNLARCQLLTDYHEHSDF</sequence>
<dbReference type="AlphaFoldDB" id="A0A0V1GVK1"/>